<dbReference type="AlphaFoldDB" id="A0A6G0XI99"/>
<proteinExistence type="predicted"/>
<keyword evidence="1" id="KW-0472">Membrane</keyword>
<keyword evidence="1" id="KW-0812">Transmembrane</keyword>
<organism evidence="2 3">
    <name type="scientific">Aphanomyces euteiches</name>
    <dbReference type="NCBI Taxonomy" id="100861"/>
    <lineage>
        <taxon>Eukaryota</taxon>
        <taxon>Sar</taxon>
        <taxon>Stramenopiles</taxon>
        <taxon>Oomycota</taxon>
        <taxon>Saprolegniomycetes</taxon>
        <taxon>Saprolegniales</taxon>
        <taxon>Verrucalvaceae</taxon>
        <taxon>Aphanomyces</taxon>
    </lineage>
</organism>
<comment type="caution">
    <text evidence="2">The sequence shown here is derived from an EMBL/GenBank/DDBJ whole genome shotgun (WGS) entry which is preliminary data.</text>
</comment>
<name>A0A6G0XI99_9STRA</name>
<feature type="transmembrane region" description="Helical" evidence="1">
    <location>
        <begin position="52"/>
        <end position="72"/>
    </location>
</feature>
<reference evidence="2 3" key="1">
    <citation type="submission" date="2019-07" db="EMBL/GenBank/DDBJ databases">
        <title>Genomics analysis of Aphanomyces spp. identifies a new class of oomycete effector associated with host adaptation.</title>
        <authorList>
            <person name="Gaulin E."/>
        </authorList>
    </citation>
    <scope>NUCLEOTIDE SEQUENCE [LARGE SCALE GENOMIC DNA]</scope>
    <source>
        <strain evidence="2 3">ATCC 201684</strain>
    </source>
</reference>
<dbReference type="VEuPathDB" id="FungiDB:AeMF1_015618"/>
<gene>
    <name evidence="2" type="ORF">Ae201684_004452</name>
</gene>
<accession>A0A6G0XI99</accession>
<keyword evidence="3" id="KW-1185">Reference proteome</keyword>
<sequence length="96" mass="11263">MYENHERSCKEWCAVISPNESKMVAEKVVRWHKMGLANYIVHEFNRPMFRPFVYGGIASLFICGVLPTWGASDEDKNKSVYWKRVNGKFDWAAEHH</sequence>
<evidence type="ECO:0000313" key="3">
    <source>
        <dbReference type="Proteomes" id="UP000481153"/>
    </source>
</evidence>
<protein>
    <submittedName>
        <fullName evidence="2">Uncharacterized protein</fullName>
    </submittedName>
</protein>
<evidence type="ECO:0000313" key="2">
    <source>
        <dbReference type="EMBL" id="KAF0740007.1"/>
    </source>
</evidence>
<dbReference type="EMBL" id="VJMJ01000055">
    <property type="protein sequence ID" value="KAF0740007.1"/>
    <property type="molecule type" value="Genomic_DNA"/>
</dbReference>
<evidence type="ECO:0000256" key="1">
    <source>
        <dbReference type="SAM" id="Phobius"/>
    </source>
</evidence>
<keyword evidence="1" id="KW-1133">Transmembrane helix</keyword>
<dbReference type="Proteomes" id="UP000481153">
    <property type="component" value="Unassembled WGS sequence"/>
</dbReference>